<dbReference type="RefSeq" id="WP_343888974.1">
    <property type="nucleotide sequence ID" value="NZ_BAAAEH010000016.1"/>
</dbReference>
<protein>
    <recommendedName>
        <fullName evidence="3">TetR family transcriptional regulator</fullName>
    </recommendedName>
</protein>
<reference evidence="1 2" key="1">
    <citation type="submission" date="2024-05" db="EMBL/GenBank/DDBJ databases">
        <authorList>
            <person name="Liu Q."/>
            <person name="Xin Y.-H."/>
        </authorList>
    </citation>
    <scope>NUCLEOTIDE SEQUENCE [LARGE SCALE GENOMIC DNA]</scope>
    <source>
        <strain evidence="1 2">CGMCC 1.10181</strain>
    </source>
</reference>
<keyword evidence="2" id="KW-1185">Reference proteome</keyword>
<evidence type="ECO:0008006" key="3">
    <source>
        <dbReference type="Google" id="ProtNLM"/>
    </source>
</evidence>
<name>A0ABU9Y3K1_9SPHN</name>
<evidence type="ECO:0000313" key="1">
    <source>
        <dbReference type="EMBL" id="MEN2790347.1"/>
    </source>
</evidence>
<accession>A0ABU9Y3K1</accession>
<dbReference type="Proteomes" id="UP001419910">
    <property type="component" value="Unassembled WGS sequence"/>
</dbReference>
<organism evidence="1 2">
    <name type="scientific">Sphingomonas oligophenolica</name>
    <dbReference type="NCBI Taxonomy" id="301154"/>
    <lineage>
        <taxon>Bacteria</taxon>
        <taxon>Pseudomonadati</taxon>
        <taxon>Pseudomonadota</taxon>
        <taxon>Alphaproteobacteria</taxon>
        <taxon>Sphingomonadales</taxon>
        <taxon>Sphingomonadaceae</taxon>
        <taxon>Sphingomonas</taxon>
    </lineage>
</organism>
<proteinExistence type="predicted"/>
<dbReference type="EMBL" id="JBDIME010000008">
    <property type="protein sequence ID" value="MEN2790347.1"/>
    <property type="molecule type" value="Genomic_DNA"/>
</dbReference>
<gene>
    <name evidence="1" type="ORF">ABC974_11970</name>
</gene>
<sequence length="41" mass="4435">MAVATLLGLSVAADLFALSEGELERRYLDLVDAVCGALRRR</sequence>
<evidence type="ECO:0000313" key="2">
    <source>
        <dbReference type="Proteomes" id="UP001419910"/>
    </source>
</evidence>
<comment type="caution">
    <text evidence="1">The sequence shown here is derived from an EMBL/GenBank/DDBJ whole genome shotgun (WGS) entry which is preliminary data.</text>
</comment>